<evidence type="ECO:0000313" key="1">
    <source>
        <dbReference type="EMBL" id="CAF4255431.1"/>
    </source>
</evidence>
<dbReference type="Proteomes" id="UP000663823">
    <property type="component" value="Unassembled WGS sequence"/>
</dbReference>
<comment type="caution">
    <text evidence="1">The sequence shown here is derived from an EMBL/GenBank/DDBJ whole genome shotgun (WGS) entry which is preliminary data.</text>
</comment>
<organism evidence="1 2">
    <name type="scientific">Rotaria sordida</name>
    <dbReference type="NCBI Taxonomy" id="392033"/>
    <lineage>
        <taxon>Eukaryota</taxon>
        <taxon>Metazoa</taxon>
        <taxon>Spiralia</taxon>
        <taxon>Gnathifera</taxon>
        <taxon>Rotifera</taxon>
        <taxon>Eurotatoria</taxon>
        <taxon>Bdelloidea</taxon>
        <taxon>Philodinida</taxon>
        <taxon>Philodinidae</taxon>
        <taxon>Rotaria</taxon>
    </lineage>
</organism>
<dbReference type="EMBL" id="CAJOAX010033518">
    <property type="protein sequence ID" value="CAF4255431.1"/>
    <property type="molecule type" value="Genomic_DNA"/>
</dbReference>
<accession>A0A820F3K4</accession>
<proteinExistence type="predicted"/>
<sequence>RYVAGTCSDTICNFVDNRSD</sequence>
<evidence type="ECO:0000313" key="2">
    <source>
        <dbReference type="Proteomes" id="UP000663823"/>
    </source>
</evidence>
<feature type="non-terminal residue" evidence="1">
    <location>
        <position position="1"/>
    </location>
</feature>
<name>A0A820F3K4_9BILA</name>
<gene>
    <name evidence="1" type="ORF">OTI717_LOCUS40576</name>
</gene>
<protein>
    <submittedName>
        <fullName evidence="1">Uncharacterized protein</fullName>
    </submittedName>
</protein>
<reference evidence="1" key="1">
    <citation type="submission" date="2021-02" db="EMBL/GenBank/DDBJ databases">
        <authorList>
            <person name="Nowell W R."/>
        </authorList>
    </citation>
    <scope>NUCLEOTIDE SEQUENCE</scope>
</reference>
<dbReference type="AlphaFoldDB" id="A0A820F3K4"/>